<evidence type="ECO:0000256" key="1">
    <source>
        <dbReference type="ARBA" id="ARBA00009129"/>
    </source>
</evidence>
<dbReference type="Gene3D" id="1.10.1470.10">
    <property type="entry name" value="YjbJ"/>
    <property type="match status" value="1"/>
</dbReference>
<reference evidence="4" key="1">
    <citation type="submission" date="2022-04" db="EMBL/GenBank/DDBJ databases">
        <title>Systematic whole-genome sequencing reveals an unexpected diversity among actinomycetoma pathogens and provides insights into their antibacterial susceptibilities.</title>
        <authorList>
            <person name="Watson A.K."/>
            <person name="Kepplinger B."/>
            <person name="Bakhiet S.M."/>
            <person name="Mhmoud N.A."/>
            <person name="Chapman J."/>
            <person name="Allenby N."/>
            <person name="Mickiewicz K."/>
            <person name="Goodfellow M."/>
            <person name="Fahal A.H."/>
            <person name="Errington J."/>
        </authorList>
    </citation>
    <scope>NUCLEOTIDE SEQUENCE</scope>
    <source>
        <strain evidence="4">SD 504</strain>
    </source>
</reference>
<protein>
    <submittedName>
        <fullName evidence="4">CsbD family protein</fullName>
    </submittedName>
</protein>
<accession>A0ABY4TEV4</accession>
<dbReference type="RefSeq" id="WP_010474351.1">
    <property type="nucleotide sequence ID" value="NZ_CP095474.1"/>
</dbReference>
<evidence type="ECO:0000259" key="3">
    <source>
        <dbReference type="Pfam" id="PF05532"/>
    </source>
</evidence>
<evidence type="ECO:0000256" key="2">
    <source>
        <dbReference type="SAM" id="MobiDB-lite"/>
    </source>
</evidence>
<dbReference type="SUPFAM" id="SSF69047">
    <property type="entry name" value="Hypothetical protein YjbJ"/>
    <property type="match status" value="1"/>
</dbReference>
<evidence type="ECO:0000313" key="4">
    <source>
        <dbReference type="EMBL" id="URN17457.1"/>
    </source>
</evidence>
<dbReference type="Proteomes" id="UP001056383">
    <property type="component" value="Chromosome"/>
</dbReference>
<comment type="similarity">
    <text evidence="1">Belongs to the UPF0337 (CsbD) family.</text>
</comment>
<dbReference type="InterPro" id="IPR036629">
    <property type="entry name" value="YjbJ_sf"/>
</dbReference>
<dbReference type="Pfam" id="PF05532">
    <property type="entry name" value="CsbD"/>
    <property type="match status" value="1"/>
</dbReference>
<feature type="region of interest" description="Disordered" evidence="2">
    <location>
        <begin position="1"/>
        <end position="23"/>
    </location>
</feature>
<dbReference type="InterPro" id="IPR008462">
    <property type="entry name" value="CsbD"/>
</dbReference>
<feature type="domain" description="CsbD-like" evidence="3">
    <location>
        <begin position="6"/>
        <end position="57"/>
    </location>
</feature>
<gene>
    <name evidence="4" type="ORF">MW084_17680</name>
</gene>
<proteinExistence type="inferred from homology"/>
<organism evidence="4 5">
    <name type="scientific">Streptomyces sudanensis</name>
    <dbReference type="NCBI Taxonomy" id="436397"/>
    <lineage>
        <taxon>Bacteria</taxon>
        <taxon>Bacillati</taxon>
        <taxon>Actinomycetota</taxon>
        <taxon>Actinomycetes</taxon>
        <taxon>Kitasatosporales</taxon>
        <taxon>Streptomycetaceae</taxon>
        <taxon>Streptomyces</taxon>
    </lineage>
</organism>
<feature type="compositionally biased region" description="Low complexity" evidence="2">
    <location>
        <begin position="1"/>
        <end position="16"/>
    </location>
</feature>
<name>A0ABY4TEV4_9ACTN</name>
<evidence type="ECO:0000313" key="5">
    <source>
        <dbReference type="Proteomes" id="UP001056383"/>
    </source>
</evidence>
<sequence>MSAKGKASAKAQQARGAVKENVGRAVGDEEMAAEGGAERARADLREAAEKVKDAFKR</sequence>
<keyword evidence="5" id="KW-1185">Reference proteome</keyword>
<dbReference type="EMBL" id="CP095474">
    <property type="protein sequence ID" value="URN17457.1"/>
    <property type="molecule type" value="Genomic_DNA"/>
</dbReference>